<dbReference type="InterPro" id="IPR000738">
    <property type="entry name" value="WHEP-TRS_dom"/>
</dbReference>
<dbReference type="InterPro" id="IPR009068">
    <property type="entry name" value="uS15_NS1_RNA-bd_sf"/>
</dbReference>
<dbReference type="EMBL" id="KT754185">
    <property type="protein sequence ID" value="ALS04019.1"/>
    <property type="molecule type" value="mRNA"/>
</dbReference>
<evidence type="ECO:0000256" key="7">
    <source>
        <dbReference type="SAM" id="Coils"/>
    </source>
</evidence>
<evidence type="ECO:0000259" key="9">
    <source>
        <dbReference type="PROSITE" id="PS51185"/>
    </source>
</evidence>
<feature type="region of interest" description="Disordered" evidence="8">
    <location>
        <begin position="109"/>
        <end position="147"/>
    </location>
</feature>
<organism evidence="10">
    <name type="scientific">Pseudodiaptomus poplesia</name>
    <dbReference type="NCBI Taxonomy" id="213370"/>
    <lineage>
        <taxon>Eukaryota</taxon>
        <taxon>Metazoa</taxon>
        <taxon>Ecdysozoa</taxon>
        <taxon>Arthropoda</taxon>
        <taxon>Crustacea</taxon>
        <taxon>Multicrustacea</taxon>
        <taxon>Hexanauplia</taxon>
        <taxon>Copepoda</taxon>
        <taxon>Calanoida</taxon>
        <taxon>Pseudodiaptomidae</taxon>
        <taxon>Pseudodiaptomus</taxon>
    </lineage>
</organism>
<evidence type="ECO:0000256" key="4">
    <source>
        <dbReference type="ARBA" id="ARBA00022840"/>
    </source>
</evidence>
<keyword evidence="1" id="KW-0597">Phosphoprotein</keyword>
<feature type="non-terminal residue" evidence="10">
    <location>
        <position position="202"/>
    </location>
</feature>
<name>A0A0U2IG11_9MAXI</name>
<dbReference type="GO" id="GO:0004812">
    <property type="term" value="F:aminoacyl-tRNA ligase activity"/>
    <property type="evidence" value="ECO:0007669"/>
    <property type="project" value="UniProtKB-KW"/>
</dbReference>
<feature type="coiled-coil region" evidence="7">
    <location>
        <begin position="160"/>
        <end position="187"/>
    </location>
</feature>
<dbReference type="PROSITE" id="PS51185">
    <property type="entry name" value="WHEP_TRS_2"/>
    <property type="match status" value="3"/>
</dbReference>
<dbReference type="GO" id="GO:0006418">
    <property type="term" value="P:tRNA aminoacylation for protein translation"/>
    <property type="evidence" value="ECO:0007669"/>
    <property type="project" value="InterPro"/>
</dbReference>
<protein>
    <submittedName>
        <fullName evidence="10">Bifunctional aminoacyl-tRNA synthetase</fullName>
    </submittedName>
</protein>
<feature type="coiled-coil region" evidence="7">
    <location>
        <begin position="82"/>
        <end position="109"/>
    </location>
</feature>
<dbReference type="FunFam" id="1.10.287.10:FF:000006">
    <property type="entry name" value="Bifunctional glutamate/proline--tRNA ligase"/>
    <property type="match status" value="3"/>
</dbReference>
<dbReference type="SUPFAM" id="SSF47060">
    <property type="entry name" value="S15/NS1 RNA-binding domain"/>
    <property type="match status" value="3"/>
</dbReference>
<dbReference type="GO" id="GO:0005524">
    <property type="term" value="F:ATP binding"/>
    <property type="evidence" value="ECO:0007669"/>
    <property type="project" value="UniProtKB-KW"/>
</dbReference>
<feature type="domain" description="WHEP-TRS" evidence="9">
    <location>
        <begin position="1"/>
        <end position="56"/>
    </location>
</feature>
<dbReference type="Gene3D" id="1.10.287.10">
    <property type="entry name" value="S15/NS1, RNA-binding"/>
    <property type="match status" value="3"/>
</dbReference>
<dbReference type="AlphaFoldDB" id="A0A0U2IG11"/>
<keyword evidence="4" id="KW-0067">ATP-binding</keyword>
<keyword evidence="3" id="KW-0547">Nucleotide-binding</keyword>
<accession>A0A0U2IG11</accession>
<keyword evidence="7" id="KW-0175">Coiled coil</keyword>
<dbReference type="Pfam" id="PF00458">
    <property type="entry name" value="WHEP-TRS"/>
    <property type="match status" value="3"/>
</dbReference>
<evidence type="ECO:0000256" key="5">
    <source>
        <dbReference type="ARBA" id="ARBA00022917"/>
    </source>
</evidence>
<feature type="region of interest" description="Disordered" evidence="8">
    <location>
        <begin position="45"/>
        <end position="70"/>
    </location>
</feature>
<feature type="domain" description="WHEP-TRS" evidence="9">
    <location>
        <begin position="64"/>
        <end position="120"/>
    </location>
</feature>
<feature type="domain" description="WHEP-TRS" evidence="9">
    <location>
        <begin position="142"/>
        <end position="198"/>
    </location>
</feature>
<reference evidence="10" key="1">
    <citation type="journal article" date="2015" name="Sci. Rep.">
        <title>Spliced leader RNA trans-splicing discovered in copepods.</title>
        <authorList>
            <person name="Yang F."/>
            <person name="Xu D."/>
            <person name="Zhuang Y."/>
            <person name="Yi X."/>
            <person name="Huang Y."/>
            <person name="Chen H."/>
            <person name="Lin S."/>
            <person name="Campbell D.A."/>
            <person name="Sturm N.R."/>
            <person name="Liu G."/>
            <person name="Zhang H."/>
        </authorList>
    </citation>
    <scope>NUCLEOTIDE SEQUENCE</scope>
</reference>
<keyword evidence="2" id="KW-0436">Ligase</keyword>
<evidence type="ECO:0000256" key="8">
    <source>
        <dbReference type="SAM" id="MobiDB-lite"/>
    </source>
</evidence>
<evidence type="ECO:0000256" key="1">
    <source>
        <dbReference type="ARBA" id="ARBA00022553"/>
    </source>
</evidence>
<keyword evidence="6 10" id="KW-0030">Aminoacyl-tRNA synthetase</keyword>
<sequence>MAETSAQIQVQGDKIRELKAAKATKDTITAEVKILLELKAKYKSETGTEWKPGVEPAPAPAQDKSKQLDDQITAQGNVVRDLKAAKADKAAVEAEVKKLLDLKAQYKAATGSDWKPSSAPPANKEKKASPAPAPAQPQLSGKAAELNQQITAQGNTVRDLKGAKAEKAEIEAAVKTLLELKAQFKAEAGFEWKPAAAPSNDA</sequence>
<evidence type="ECO:0000313" key="10">
    <source>
        <dbReference type="EMBL" id="ALS04019.1"/>
    </source>
</evidence>
<dbReference type="SMART" id="SM00991">
    <property type="entry name" value="WHEP-TRS"/>
    <property type="match status" value="3"/>
</dbReference>
<evidence type="ECO:0000256" key="6">
    <source>
        <dbReference type="ARBA" id="ARBA00023146"/>
    </source>
</evidence>
<keyword evidence="5" id="KW-0648">Protein biosynthesis</keyword>
<evidence type="ECO:0000256" key="2">
    <source>
        <dbReference type="ARBA" id="ARBA00022598"/>
    </source>
</evidence>
<proteinExistence type="evidence at transcript level"/>
<dbReference type="PROSITE" id="PS00762">
    <property type="entry name" value="WHEP_TRS_1"/>
    <property type="match status" value="2"/>
</dbReference>
<evidence type="ECO:0000256" key="3">
    <source>
        <dbReference type="ARBA" id="ARBA00022741"/>
    </source>
</evidence>